<dbReference type="FunFam" id="2.170.150.80:FF:000009">
    <property type="entry name" value="NAC domain-containing protein 8"/>
    <property type="match status" value="1"/>
</dbReference>
<dbReference type="InParanoid" id="A0A7J7D258"/>
<comment type="caution">
    <text evidence="16">The sequence shown here is derived from an EMBL/GenBank/DDBJ whole genome shotgun (WGS) entry which is preliminary data.</text>
</comment>
<evidence type="ECO:0000256" key="10">
    <source>
        <dbReference type="ARBA" id="ARBA00047899"/>
    </source>
</evidence>
<dbReference type="PROSITE" id="PS50011">
    <property type="entry name" value="PROTEIN_KINASE_DOM"/>
    <property type="match status" value="1"/>
</dbReference>
<evidence type="ECO:0000259" key="14">
    <source>
        <dbReference type="PROSITE" id="PS50011"/>
    </source>
</evidence>
<evidence type="ECO:0000256" key="2">
    <source>
        <dbReference type="ARBA" id="ARBA00022679"/>
    </source>
</evidence>
<comment type="catalytic activity">
    <reaction evidence="11">
        <text>L-seryl-[protein] + ATP = O-phospho-L-seryl-[protein] + ADP + H(+)</text>
        <dbReference type="Rhea" id="RHEA:17989"/>
        <dbReference type="Rhea" id="RHEA-COMP:9863"/>
        <dbReference type="Rhea" id="RHEA-COMP:11604"/>
        <dbReference type="ChEBI" id="CHEBI:15378"/>
        <dbReference type="ChEBI" id="CHEBI:29999"/>
        <dbReference type="ChEBI" id="CHEBI:30616"/>
        <dbReference type="ChEBI" id="CHEBI:83421"/>
        <dbReference type="ChEBI" id="CHEBI:456216"/>
        <dbReference type="EC" id="2.7.11.1"/>
    </reaction>
</comment>
<keyword evidence="2" id="KW-0808">Transferase</keyword>
<keyword evidence="4 16" id="KW-0418">Kinase</keyword>
<dbReference type="CDD" id="cd13999">
    <property type="entry name" value="STKc_MAP3K-like"/>
    <property type="match status" value="1"/>
</dbReference>
<accession>A0A7J7D258</accession>
<dbReference type="PANTHER" id="PTHR31079:SF2">
    <property type="entry name" value="NAC DOMAIN CONTAINING PROTEIN 44-RELATED"/>
    <property type="match status" value="1"/>
</dbReference>
<dbReference type="SUPFAM" id="SSF101941">
    <property type="entry name" value="NAC domain"/>
    <property type="match status" value="1"/>
</dbReference>
<dbReference type="SMART" id="SM00220">
    <property type="entry name" value="S_TKc"/>
    <property type="match status" value="1"/>
</dbReference>
<keyword evidence="6" id="KW-0805">Transcription regulation</keyword>
<keyword evidence="5 12" id="KW-0067">ATP-binding</keyword>
<dbReference type="AlphaFoldDB" id="A0A7J7D258"/>
<keyword evidence="8" id="KW-0804">Transcription</keyword>
<dbReference type="Pfam" id="PF02365">
    <property type="entry name" value="NAM"/>
    <property type="match status" value="1"/>
</dbReference>
<evidence type="ECO:0000256" key="4">
    <source>
        <dbReference type="ARBA" id="ARBA00022777"/>
    </source>
</evidence>
<feature type="binding site" evidence="12">
    <location>
        <position position="54"/>
    </location>
    <ligand>
        <name>ATP</name>
        <dbReference type="ChEBI" id="CHEBI:30616"/>
    </ligand>
</feature>
<dbReference type="Proteomes" id="UP000593562">
    <property type="component" value="Unassembled WGS sequence"/>
</dbReference>
<sequence length="807" mass="90436">MDMGSANGFYSNEFNLDTKWLIDPKQLFVGPKIGEGAHAKVYEGKYKNQNVAIKVVHRGETPEEIAKREGRFAREVAMLSRVQHKNLVKFIGACKEPVMVIVTELLLGGTLRKYLINMRPGRVEMHVAVGFALDIARAMECLHAHGIIHRDLKPENLILTADHKTVKLADFGLAREESLTEMMTAETGTYRWMAPELYSTVTLRHGEKKHYNHKVDAYSFAIVLWELIHNKLPFEGMSNLQAAYAAAFKNVRPSAENLPEDLAMIVTSCWQEDPNARPNFSQIIQMLLHHLTTISPPTHPVIPARVFSSENSVLPPESPGTSSLMPVRGDSAETTNTEMEDRPRVTNAIFSSTKPQPRVRTYKVQSMLGPINSLSLEVLDSSEPQFQWRKELLYNPPSSSFFSLDFCVSFFKDMARTWLIDDRTIAKKVKNTAPLSAHEIHACGATRECPNCHYRIDNSDVSYEWPGLPAGVKFNPSDMELLEHLAAKCGVGNTKPHKLIDEFIPTLEGDEGICYTHPKKLPGAKKDGSSVYFFHRTFNAYATGQRKRRRVHIECNSNKGHVRWHKTGKTKPVMENGILNGWKKIMVLYKGAKMSKPDKSNWVVHQYHLGPEEDERGGEYVVSKIFHQQPKQSDKNDGGPVIEVHDSLALQTSPRTPNPNPPNPPRPGIHDNVNDDNTPLCAVQEGDSTIGASHVPPPSVGLEDDIGYPTCLAGESQAVETDDLNYIDNSWRCKEILYSTSHLNNLGLNHASHSGFSRNTNVETGNNNTSAGFFDLENLELDTPPDFQLDDLNFDSQDSAFGWLDRL</sequence>
<dbReference type="PANTHER" id="PTHR31079">
    <property type="entry name" value="NAC DOMAIN-CONTAINING PROTEIN 73"/>
    <property type="match status" value="1"/>
</dbReference>
<dbReference type="GO" id="GO:0000976">
    <property type="term" value="F:transcription cis-regulatory region binding"/>
    <property type="evidence" value="ECO:0007669"/>
    <property type="project" value="TreeGrafter"/>
</dbReference>
<dbReference type="GO" id="GO:0005524">
    <property type="term" value="F:ATP binding"/>
    <property type="evidence" value="ECO:0007669"/>
    <property type="project" value="UniProtKB-UniRule"/>
</dbReference>
<keyword evidence="9" id="KW-0539">Nucleus</keyword>
<evidence type="ECO:0000256" key="3">
    <source>
        <dbReference type="ARBA" id="ARBA00022741"/>
    </source>
</evidence>
<dbReference type="Gene3D" id="1.10.510.10">
    <property type="entry name" value="Transferase(Phosphotransferase) domain 1"/>
    <property type="match status" value="1"/>
</dbReference>
<evidence type="ECO:0000256" key="9">
    <source>
        <dbReference type="ARBA" id="ARBA00023242"/>
    </source>
</evidence>
<dbReference type="Gene3D" id="2.170.150.80">
    <property type="entry name" value="NAC domain"/>
    <property type="match status" value="1"/>
</dbReference>
<protein>
    <submittedName>
        <fullName evidence="16">Serine/threonine-protein kinase HT1-like</fullName>
    </submittedName>
</protein>
<dbReference type="InterPro" id="IPR036093">
    <property type="entry name" value="NAC_dom_sf"/>
</dbReference>
<dbReference type="SUPFAM" id="SSF56112">
    <property type="entry name" value="Protein kinase-like (PK-like)"/>
    <property type="match status" value="1"/>
</dbReference>
<name>A0A7J7D258_TRIWF</name>
<dbReference type="GO" id="GO:0005634">
    <property type="term" value="C:nucleus"/>
    <property type="evidence" value="ECO:0007669"/>
    <property type="project" value="TreeGrafter"/>
</dbReference>
<dbReference type="PROSITE" id="PS00108">
    <property type="entry name" value="PROTEIN_KINASE_ST"/>
    <property type="match status" value="1"/>
</dbReference>
<proteinExistence type="predicted"/>
<feature type="domain" description="Protein kinase" evidence="14">
    <location>
        <begin position="27"/>
        <end position="302"/>
    </location>
</feature>
<feature type="compositionally biased region" description="Pro residues" evidence="13">
    <location>
        <begin position="656"/>
        <end position="667"/>
    </location>
</feature>
<dbReference type="InterPro" id="IPR003441">
    <property type="entry name" value="NAC-dom"/>
</dbReference>
<dbReference type="Pfam" id="PF07714">
    <property type="entry name" value="PK_Tyr_Ser-Thr"/>
    <property type="match status" value="1"/>
</dbReference>
<feature type="domain" description="NAC" evidence="15">
    <location>
        <begin position="468"/>
        <end position="628"/>
    </location>
</feature>
<dbReference type="GO" id="GO:0003700">
    <property type="term" value="F:DNA-binding transcription factor activity"/>
    <property type="evidence" value="ECO:0007669"/>
    <property type="project" value="InterPro"/>
</dbReference>
<dbReference type="InterPro" id="IPR000719">
    <property type="entry name" value="Prot_kinase_dom"/>
</dbReference>
<dbReference type="FunFam" id="3.30.200.20:FF:000034">
    <property type="entry name" value="Kinase suppressor of Ras 1"/>
    <property type="match status" value="1"/>
</dbReference>
<evidence type="ECO:0000313" key="17">
    <source>
        <dbReference type="Proteomes" id="UP000593562"/>
    </source>
</evidence>
<evidence type="ECO:0000259" key="15">
    <source>
        <dbReference type="PROSITE" id="PS51005"/>
    </source>
</evidence>
<dbReference type="GO" id="GO:0004674">
    <property type="term" value="F:protein serine/threonine kinase activity"/>
    <property type="evidence" value="ECO:0007669"/>
    <property type="project" value="UniProtKB-KW"/>
</dbReference>
<organism evidence="16 17">
    <name type="scientific">Tripterygium wilfordii</name>
    <name type="common">Thunder God vine</name>
    <dbReference type="NCBI Taxonomy" id="458696"/>
    <lineage>
        <taxon>Eukaryota</taxon>
        <taxon>Viridiplantae</taxon>
        <taxon>Streptophyta</taxon>
        <taxon>Embryophyta</taxon>
        <taxon>Tracheophyta</taxon>
        <taxon>Spermatophyta</taxon>
        <taxon>Magnoliopsida</taxon>
        <taxon>eudicotyledons</taxon>
        <taxon>Gunneridae</taxon>
        <taxon>Pentapetalae</taxon>
        <taxon>rosids</taxon>
        <taxon>fabids</taxon>
        <taxon>Celastrales</taxon>
        <taxon>Celastraceae</taxon>
        <taxon>Tripterygium</taxon>
    </lineage>
</organism>
<dbReference type="PROSITE" id="PS00107">
    <property type="entry name" value="PROTEIN_KINASE_ATP"/>
    <property type="match status" value="1"/>
</dbReference>
<evidence type="ECO:0000256" key="6">
    <source>
        <dbReference type="ARBA" id="ARBA00023015"/>
    </source>
</evidence>
<dbReference type="InterPro" id="IPR001245">
    <property type="entry name" value="Ser-Thr/Tyr_kinase_cat_dom"/>
</dbReference>
<gene>
    <name evidence="16" type="ORF">HS088_TW11G00483</name>
</gene>
<evidence type="ECO:0000256" key="8">
    <source>
        <dbReference type="ARBA" id="ARBA00023163"/>
    </source>
</evidence>
<feature type="region of interest" description="Disordered" evidence="13">
    <location>
        <begin position="650"/>
        <end position="683"/>
    </location>
</feature>
<evidence type="ECO:0000256" key="7">
    <source>
        <dbReference type="ARBA" id="ARBA00023125"/>
    </source>
</evidence>
<keyword evidence="3 12" id="KW-0547">Nucleotide-binding</keyword>
<comment type="catalytic activity">
    <reaction evidence="10">
        <text>L-threonyl-[protein] + ATP = O-phospho-L-threonyl-[protein] + ADP + H(+)</text>
        <dbReference type="Rhea" id="RHEA:46608"/>
        <dbReference type="Rhea" id="RHEA-COMP:11060"/>
        <dbReference type="Rhea" id="RHEA-COMP:11605"/>
        <dbReference type="ChEBI" id="CHEBI:15378"/>
        <dbReference type="ChEBI" id="CHEBI:30013"/>
        <dbReference type="ChEBI" id="CHEBI:30616"/>
        <dbReference type="ChEBI" id="CHEBI:61977"/>
        <dbReference type="ChEBI" id="CHEBI:456216"/>
        <dbReference type="EC" id="2.7.11.1"/>
    </reaction>
</comment>
<dbReference type="InterPro" id="IPR044799">
    <property type="entry name" value="SOG1-like"/>
</dbReference>
<evidence type="ECO:0000256" key="11">
    <source>
        <dbReference type="ARBA" id="ARBA00048679"/>
    </source>
</evidence>
<evidence type="ECO:0000256" key="12">
    <source>
        <dbReference type="PROSITE-ProRule" id="PRU10141"/>
    </source>
</evidence>
<feature type="region of interest" description="Disordered" evidence="13">
    <location>
        <begin position="312"/>
        <end position="339"/>
    </location>
</feature>
<dbReference type="PROSITE" id="PS51005">
    <property type="entry name" value="NAC"/>
    <property type="match status" value="1"/>
</dbReference>
<evidence type="ECO:0000256" key="13">
    <source>
        <dbReference type="SAM" id="MobiDB-lite"/>
    </source>
</evidence>
<dbReference type="InterPro" id="IPR017441">
    <property type="entry name" value="Protein_kinase_ATP_BS"/>
</dbReference>
<dbReference type="EMBL" id="JAAARO010000011">
    <property type="protein sequence ID" value="KAF5740414.1"/>
    <property type="molecule type" value="Genomic_DNA"/>
</dbReference>
<keyword evidence="1" id="KW-0723">Serine/threonine-protein kinase</keyword>
<keyword evidence="7" id="KW-0238">DNA-binding</keyword>
<evidence type="ECO:0000256" key="5">
    <source>
        <dbReference type="ARBA" id="ARBA00022840"/>
    </source>
</evidence>
<keyword evidence="17" id="KW-1185">Reference proteome</keyword>
<dbReference type="InterPro" id="IPR011009">
    <property type="entry name" value="Kinase-like_dom_sf"/>
</dbReference>
<evidence type="ECO:0000256" key="1">
    <source>
        <dbReference type="ARBA" id="ARBA00022527"/>
    </source>
</evidence>
<evidence type="ECO:0000313" key="16">
    <source>
        <dbReference type="EMBL" id="KAF5740414.1"/>
    </source>
</evidence>
<dbReference type="Gene3D" id="3.30.200.20">
    <property type="entry name" value="Phosphorylase Kinase, domain 1"/>
    <property type="match status" value="1"/>
</dbReference>
<dbReference type="InterPro" id="IPR008271">
    <property type="entry name" value="Ser/Thr_kinase_AS"/>
</dbReference>
<reference evidence="16 17" key="1">
    <citation type="journal article" date="2020" name="Nat. Commun.">
        <title>Genome of Tripterygium wilfordii and identification of cytochrome P450 involved in triptolide biosynthesis.</title>
        <authorList>
            <person name="Tu L."/>
            <person name="Su P."/>
            <person name="Zhang Z."/>
            <person name="Gao L."/>
            <person name="Wang J."/>
            <person name="Hu T."/>
            <person name="Zhou J."/>
            <person name="Zhang Y."/>
            <person name="Zhao Y."/>
            <person name="Liu Y."/>
            <person name="Song Y."/>
            <person name="Tong Y."/>
            <person name="Lu Y."/>
            <person name="Yang J."/>
            <person name="Xu C."/>
            <person name="Jia M."/>
            <person name="Peters R.J."/>
            <person name="Huang L."/>
            <person name="Gao W."/>
        </authorList>
    </citation>
    <scope>NUCLEOTIDE SEQUENCE [LARGE SCALE GENOMIC DNA]</scope>
    <source>
        <strain evidence="17">cv. XIE 37</strain>
        <tissue evidence="16">Leaf</tissue>
    </source>
</reference>